<dbReference type="PANTHER" id="PTHR46268:SF6">
    <property type="entry name" value="UNIVERSAL STRESS PROTEIN UP12"/>
    <property type="match status" value="1"/>
</dbReference>
<dbReference type="AlphaFoldDB" id="A0A3A3ZG64"/>
<gene>
    <name evidence="3" type="ORF">D5H78_14385</name>
</gene>
<dbReference type="Pfam" id="PF00582">
    <property type="entry name" value="Usp"/>
    <property type="match status" value="1"/>
</dbReference>
<protein>
    <submittedName>
        <fullName evidence="3">Universal stress protein</fullName>
    </submittedName>
</protein>
<dbReference type="InterPro" id="IPR006016">
    <property type="entry name" value="UspA"/>
</dbReference>
<name>A0A3A3ZG64_9ACTN</name>
<evidence type="ECO:0000259" key="2">
    <source>
        <dbReference type="Pfam" id="PF00582"/>
    </source>
</evidence>
<dbReference type="CDD" id="cd00293">
    <property type="entry name" value="USP-like"/>
    <property type="match status" value="1"/>
</dbReference>
<evidence type="ECO:0000313" key="3">
    <source>
        <dbReference type="EMBL" id="RJK94186.1"/>
    </source>
</evidence>
<sequence length="141" mass="15157">MAVVVGVDASEAGRRAVRFATRLRDVGDGRVVVAHVVPWSPFTVQSAEENERRSLTKAHEVEMAHRLVDPLVEQLRGEGVRAEAVVRHGHPAETLCALAREAGATHLVVGRTGESRVRSLLFGSTASNLIQIAEVPVTVVP</sequence>
<evidence type="ECO:0000313" key="4">
    <source>
        <dbReference type="Proteomes" id="UP000265614"/>
    </source>
</evidence>
<dbReference type="InterPro" id="IPR006015">
    <property type="entry name" value="Universal_stress_UspA"/>
</dbReference>
<proteinExistence type="inferred from homology"/>
<dbReference type="Gene3D" id="3.40.50.620">
    <property type="entry name" value="HUPs"/>
    <property type="match status" value="1"/>
</dbReference>
<dbReference type="PRINTS" id="PR01438">
    <property type="entry name" value="UNVRSLSTRESS"/>
</dbReference>
<dbReference type="RefSeq" id="WP_119951195.1">
    <property type="nucleotide sequence ID" value="NZ_QZEZ01000007.1"/>
</dbReference>
<organism evidence="3 4">
    <name type="scientific">Vallicoccus soli</name>
    <dbReference type="NCBI Taxonomy" id="2339232"/>
    <lineage>
        <taxon>Bacteria</taxon>
        <taxon>Bacillati</taxon>
        <taxon>Actinomycetota</taxon>
        <taxon>Actinomycetes</taxon>
        <taxon>Motilibacterales</taxon>
        <taxon>Vallicoccaceae</taxon>
        <taxon>Vallicoccus</taxon>
    </lineage>
</organism>
<evidence type="ECO:0000256" key="1">
    <source>
        <dbReference type="ARBA" id="ARBA00008791"/>
    </source>
</evidence>
<dbReference type="PANTHER" id="PTHR46268">
    <property type="entry name" value="STRESS RESPONSE PROTEIN NHAX"/>
    <property type="match status" value="1"/>
</dbReference>
<comment type="caution">
    <text evidence="3">The sequence shown here is derived from an EMBL/GenBank/DDBJ whole genome shotgun (WGS) entry which is preliminary data.</text>
</comment>
<dbReference type="SUPFAM" id="SSF52402">
    <property type="entry name" value="Adenine nucleotide alpha hydrolases-like"/>
    <property type="match status" value="1"/>
</dbReference>
<dbReference type="Proteomes" id="UP000265614">
    <property type="component" value="Unassembled WGS sequence"/>
</dbReference>
<accession>A0A3A3ZG64</accession>
<dbReference type="EMBL" id="QZEZ01000007">
    <property type="protein sequence ID" value="RJK94186.1"/>
    <property type="molecule type" value="Genomic_DNA"/>
</dbReference>
<keyword evidence="4" id="KW-1185">Reference proteome</keyword>
<comment type="similarity">
    <text evidence="1">Belongs to the universal stress protein A family.</text>
</comment>
<reference evidence="3 4" key="1">
    <citation type="submission" date="2018-09" db="EMBL/GenBank/DDBJ databases">
        <title>YIM 75000 draft genome.</title>
        <authorList>
            <person name="Tang S."/>
            <person name="Feng Y."/>
        </authorList>
    </citation>
    <scope>NUCLEOTIDE SEQUENCE [LARGE SCALE GENOMIC DNA]</scope>
    <source>
        <strain evidence="3 4">YIM 75000</strain>
    </source>
</reference>
<feature type="domain" description="UspA" evidence="2">
    <location>
        <begin position="3"/>
        <end position="141"/>
    </location>
</feature>
<dbReference type="OrthoDB" id="5186731at2"/>
<dbReference type="InterPro" id="IPR014729">
    <property type="entry name" value="Rossmann-like_a/b/a_fold"/>
</dbReference>